<dbReference type="SUPFAM" id="SSF46785">
    <property type="entry name" value="Winged helix' DNA-binding domain"/>
    <property type="match status" value="1"/>
</dbReference>
<dbReference type="InterPro" id="IPR036388">
    <property type="entry name" value="WH-like_DNA-bd_sf"/>
</dbReference>
<dbReference type="Proteomes" id="UP001239909">
    <property type="component" value="Unassembled WGS sequence"/>
</dbReference>
<accession>A0ABQ6LJD2</accession>
<name>A0ABQ6LJD2_9RHOB</name>
<dbReference type="Pfam" id="PF00126">
    <property type="entry name" value="HTH_1"/>
    <property type="match status" value="1"/>
</dbReference>
<feature type="domain" description="HTH lysR-type" evidence="7">
    <location>
        <begin position="7"/>
        <end position="65"/>
    </location>
</feature>
<evidence type="ECO:0000259" key="7">
    <source>
        <dbReference type="PROSITE" id="PS50931"/>
    </source>
</evidence>
<keyword evidence="4" id="KW-0804">Transcription</keyword>
<evidence type="ECO:0000313" key="9">
    <source>
        <dbReference type="Proteomes" id="UP001239909"/>
    </source>
</evidence>
<dbReference type="PANTHER" id="PTHR30126">
    <property type="entry name" value="HTH-TYPE TRANSCRIPTIONAL REGULATOR"/>
    <property type="match status" value="1"/>
</dbReference>
<gene>
    <name evidence="8" type="primary">cbbR</name>
    <name evidence="8" type="ORF">LNKW23_25720</name>
</gene>
<proteinExistence type="inferred from homology"/>
<dbReference type="InterPro" id="IPR036390">
    <property type="entry name" value="WH_DNA-bd_sf"/>
</dbReference>
<dbReference type="EMBL" id="BSYI01000018">
    <property type="protein sequence ID" value="GMG83359.1"/>
    <property type="molecule type" value="Genomic_DNA"/>
</dbReference>
<sequence>MAHPKSLTLKQLRALAAIVETGSITAAAGTLHVTPPAVSTQLKSLEEGVCAQVLNRGPDGKVSLTPIGRELLGTVQKIETALSQCFARIEAMKAGMAGYVSIGVVSTGKYFAPGLVARMKALLPDVEIGLKVGNREAIVEALARGEVELAIMGRPPQEPPVEAEVLGEHPYIIIAPPDHPLALADDILPEALLEETFLGREQGSGTRILMRRYLDRIGEGRPYRMVEMGTNETIKQAVMAGLGLAVISAHTVVPELEAGRLVMLRMEGLPIIRHWYLVRPAEAKLSATSAAFRDFLMLANGDYLPKVPRPLLVERWEDMPV</sequence>
<evidence type="ECO:0000256" key="6">
    <source>
        <dbReference type="ARBA" id="ARBA00043141"/>
    </source>
</evidence>
<dbReference type="Pfam" id="PF03466">
    <property type="entry name" value="LysR_substrate"/>
    <property type="match status" value="1"/>
</dbReference>
<dbReference type="CDD" id="cd08419">
    <property type="entry name" value="PBP2_CbbR_RubisCO_like"/>
    <property type="match status" value="1"/>
</dbReference>
<evidence type="ECO:0000313" key="8">
    <source>
        <dbReference type="EMBL" id="GMG83359.1"/>
    </source>
</evidence>
<reference evidence="8 9" key="1">
    <citation type="submission" date="2023-04" db="EMBL/GenBank/DDBJ databases">
        <title>Marinoamorphus aggregata gen. nov., sp. Nov., isolate from tissue of brittle star Ophioplocus japonicus.</title>
        <authorList>
            <person name="Kawano K."/>
            <person name="Sawayama S."/>
            <person name="Nakagawa S."/>
        </authorList>
    </citation>
    <scope>NUCLEOTIDE SEQUENCE [LARGE SCALE GENOMIC DNA]</scope>
    <source>
        <strain evidence="8 9">NKW23</strain>
    </source>
</reference>
<evidence type="ECO:0000256" key="3">
    <source>
        <dbReference type="ARBA" id="ARBA00023125"/>
    </source>
</evidence>
<dbReference type="Gene3D" id="3.40.190.10">
    <property type="entry name" value="Periplasmic binding protein-like II"/>
    <property type="match status" value="2"/>
</dbReference>
<dbReference type="InterPro" id="IPR005119">
    <property type="entry name" value="LysR_subst-bd"/>
</dbReference>
<dbReference type="InterPro" id="IPR000847">
    <property type="entry name" value="LysR_HTH_N"/>
</dbReference>
<evidence type="ECO:0000256" key="1">
    <source>
        <dbReference type="ARBA" id="ARBA00009437"/>
    </source>
</evidence>
<keyword evidence="2" id="KW-0805">Transcription regulation</keyword>
<evidence type="ECO:0000256" key="5">
    <source>
        <dbReference type="ARBA" id="ARBA00039279"/>
    </source>
</evidence>
<dbReference type="SUPFAM" id="SSF53850">
    <property type="entry name" value="Periplasmic binding protein-like II"/>
    <property type="match status" value="1"/>
</dbReference>
<dbReference type="Gene3D" id="1.10.10.10">
    <property type="entry name" value="Winged helix-like DNA-binding domain superfamily/Winged helix DNA-binding domain"/>
    <property type="match status" value="1"/>
</dbReference>
<organism evidence="8 9">
    <name type="scientific">Paralimibaculum aggregatum</name>
    <dbReference type="NCBI Taxonomy" id="3036245"/>
    <lineage>
        <taxon>Bacteria</taxon>
        <taxon>Pseudomonadati</taxon>
        <taxon>Pseudomonadota</taxon>
        <taxon>Alphaproteobacteria</taxon>
        <taxon>Rhodobacterales</taxon>
        <taxon>Paracoccaceae</taxon>
        <taxon>Paralimibaculum</taxon>
    </lineage>
</organism>
<dbReference type="PANTHER" id="PTHR30126:SF5">
    <property type="entry name" value="HTH-TYPE TRANSCRIPTIONAL ACTIVATOR CMPR"/>
    <property type="match status" value="1"/>
</dbReference>
<comment type="similarity">
    <text evidence="1">Belongs to the LysR transcriptional regulatory family.</text>
</comment>
<keyword evidence="9" id="KW-1185">Reference proteome</keyword>
<comment type="caution">
    <text evidence="8">The sequence shown here is derived from an EMBL/GenBank/DDBJ whole genome shotgun (WGS) entry which is preliminary data.</text>
</comment>
<keyword evidence="3" id="KW-0238">DNA-binding</keyword>
<dbReference type="PROSITE" id="PS50931">
    <property type="entry name" value="HTH_LYSR"/>
    <property type="match status" value="1"/>
</dbReference>
<protein>
    <recommendedName>
        <fullName evidence="5">HTH-type transcriptional regulator CbbR</fullName>
    </recommendedName>
    <alternativeName>
        <fullName evidence="6">RuBisCO operon transcriptional regulator</fullName>
    </alternativeName>
</protein>
<dbReference type="RefSeq" id="WP_285672153.1">
    <property type="nucleotide sequence ID" value="NZ_BSYI01000018.1"/>
</dbReference>
<evidence type="ECO:0000256" key="2">
    <source>
        <dbReference type="ARBA" id="ARBA00023015"/>
    </source>
</evidence>
<evidence type="ECO:0000256" key="4">
    <source>
        <dbReference type="ARBA" id="ARBA00023163"/>
    </source>
</evidence>